<comment type="subcellular location">
    <subcellularLocation>
        <location evidence="6">Cytoplasm</location>
    </subcellularLocation>
</comment>
<gene>
    <name evidence="6 8" type="primary">recF</name>
    <name evidence="8" type="ORF">G3KMM_00392</name>
</gene>
<keyword evidence="6" id="KW-0234">DNA repair</keyword>
<name>A0ABY0FM64_9BACT</name>
<evidence type="ECO:0000256" key="6">
    <source>
        <dbReference type="HAMAP-Rule" id="MF_00365"/>
    </source>
</evidence>
<proteinExistence type="inferred from homology"/>
<keyword evidence="4 6" id="KW-0067">ATP-binding</keyword>
<dbReference type="HAMAP" id="MF_00365">
    <property type="entry name" value="RecF"/>
    <property type="match status" value="1"/>
</dbReference>
<evidence type="ECO:0000259" key="7">
    <source>
        <dbReference type="Pfam" id="PF13175"/>
    </source>
</evidence>
<comment type="caution">
    <text evidence="8">The sequence shown here is derived from an EMBL/GenBank/DDBJ whole genome shotgun (WGS) entry which is preliminary data.</text>
</comment>
<dbReference type="InterPro" id="IPR041685">
    <property type="entry name" value="AAA_GajA/Old/RecF-like"/>
</dbReference>
<dbReference type="InterPro" id="IPR042174">
    <property type="entry name" value="RecF_2"/>
</dbReference>
<keyword evidence="9" id="KW-1185">Reference proteome</keyword>
<feature type="domain" description="Endonuclease GajA/Old nuclease/RecF-like AAA" evidence="7">
    <location>
        <begin position="1"/>
        <end position="163"/>
    </location>
</feature>
<keyword evidence="3 6" id="KW-0547">Nucleotide-binding</keyword>
<dbReference type="RefSeq" id="WP_129604870.1">
    <property type="nucleotide sequence ID" value="NZ_PRLL01000013.1"/>
</dbReference>
<dbReference type="EMBL" id="PRLL01000013">
    <property type="protein sequence ID" value="RYC73431.1"/>
    <property type="molecule type" value="Genomic_DNA"/>
</dbReference>
<dbReference type="SUPFAM" id="SSF52540">
    <property type="entry name" value="P-loop containing nucleoside triphosphate hydrolases"/>
    <property type="match status" value="1"/>
</dbReference>
<keyword evidence="6" id="KW-0227">DNA damage</keyword>
<evidence type="ECO:0000256" key="4">
    <source>
        <dbReference type="ARBA" id="ARBA00022840"/>
    </source>
</evidence>
<organism evidence="8 9">
    <name type="scientific">Candidatus Nanosyncoccus nanoralicus</name>
    <dbReference type="NCBI Taxonomy" id="2171996"/>
    <lineage>
        <taxon>Bacteria</taxon>
        <taxon>Candidatus Saccharimonadota</taxon>
        <taxon>Candidatus Nanosyncoccalia</taxon>
        <taxon>Candidatus Nanosyncoccales</taxon>
        <taxon>Candidatus Nanosyncoccaceae</taxon>
        <taxon>Candidatus Nanosyncoccus</taxon>
    </lineage>
</organism>
<reference evidence="8 9" key="2">
    <citation type="journal article" date="2020" name="Cell Rep.">
        <title>Acquisition and Adaptation of Ultra-small Parasitic Reduced Genome Bacteria to Mammalian Hosts.</title>
        <authorList>
            <person name="McLean J.S."/>
            <person name="Bor B."/>
            <person name="Kerns K.A."/>
            <person name="Liu Q."/>
            <person name="To T.T."/>
            <person name="Solden L."/>
            <person name="Hendrickson E.L."/>
            <person name="Wrighton K."/>
            <person name="Shi W."/>
            <person name="He X."/>
        </authorList>
    </citation>
    <scope>NUCLEOTIDE SEQUENCE [LARGE SCALE GENOMIC DNA]</scope>
    <source>
        <strain evidence="8 9">TM7_KMM_G3_1_HOT_351</strain>
    </source>
</reference>
<evidence type="ECO:0000256" key="5">
    <source>
        <dbReference type="ARBA" id="ARBA00023125"/>
    </source>
</evidence>
<comment type="similarity">
    <text evidence="6">Belongs to the RecF family.</text>
</comment>
<evidence type="ECO:0000256" key="1">
    <source>
        <dbReference type="ARBA" id="ARBA00022490"/>
    </source>
</evidence>
<keyword evidence="5 6" id="KW-0238">DNA-binding</keyword>
<evidence type="ECO:0000256" key="2">
    <source>
        <dbReference type="ARBA" id="ARBA00022705"/>
    </source>
</evidence>
<dbReference type="Proteomes" id="UP001191004">
    <property type="component" value="Unassembled WGS sequence"/>
</dbReference>
<dbReference type="Gene3D" id="3.40.50.300">
    <property type="entry name" value="P-loop containing nucleotide triphosphate hydrolases"/>
    <property type="match status" value="1"/>
</dbReference>
<evidence type="ECO:0000256" key="3">
    <source>
        <dbReference type="ARBA" id="ARBA00022741"/>
    </source>
</evidence>
<dbReference type="InterPro" id="IPR001238">
    <property type="entry name" value="DNA-binding_RecF"/>
</dbReference>
<dbReference type="PANTHER" id="PTHR32182:SF0">
    <property type="entry name" value="DNA REPLICATION AND REPAIR PROTEIN RECF"/>
    <property type="match status" value="1"/>
</dbReference>
<protein>
    <recommendedName>
        <fullName evidence="6">DNA replication and repair protein RecF</fullName>
    </recommendedName>
</protein>
<dbReference type="Gene3D" id="1.20.1050.90">
    <property type="entry name" value="RecF/RecN/SMC, N-terminal domain"/>
    <property type="match status" value="1"/>
</dbReference>
<keyword evidence="1 6" id="KW-0963">Cytoplasm</keyword>
<sequence length="228" mass="26659">MIIQSVQLVNFRSHDEFLLKCNKKTSLLIGENGSGKTSVLEAIYEALRGKSFKASDGEILKRGADFYRVELNFCDGRKTVVVFDGKKKQFLVEDKKVARLPKRNRYPVVLFLPDDLHLVATSPTKRRSYFDRVLTEFDESYSDSLLKYEKSLKQRNDLLKKYNNQGGDGKISRSDFFSWNILLSKYGLEIRQKRIKYLEQLNLVFSEVYHSIVDNFYFLSFVLKFDRS</sequence>
<evidence type="ECO:0000313" key="9">
    <source>
        <dbReference type="Proteomes" id="UP001191004"/>
    </source>
</evidence>
<comment type="function">
    <text evidence="6">The RecF protein is involved in DNA metabolism; it is required for DNA replication and normal SOS inducibility. RecF binds preferentially to single-stranded, linear DNA. It also seems to bind ATP.</text>
</comment>
<evidence type="ECO:0000313" key="8">
    <source>
        <dbReference type="EMBL" id="RYC73431.1"/>
    </source>
</evidence>
<accession>A0ABY0FM64</accession>
<keyword evidence="6" id="KW-0742">SOS response</keyword>
<dbReference type="InterPro" id="IPR027417">
    <property type="entry name" value="P-loop_NTPase"/>
</dbReference>
<dbReference type="PANTHER" id="PTHR32182">
    <property type="entry name" value="DNA REPLICATION AND REPAIR PROTEIN RECF"/>
    <property type="match status" value="1"/>
</dbReference>
<keyword evidence="2 6" id="KW-0235">DNA replication</keyword>
<dbReference type="Pfam" id="PF13175">
    <property type="entry name" value="AAA_15"/>
    <property type="match status" value="1"/>
</dbReference>
<feature type="binding site" evidence="6">
    <location>
        <begin position="30"/>
        <end position="37"/>
    </location>
    <ligand>
        <name>ATP</name>
        <dbReference type="ChEBI" id="CHEBI:30616"/>
    </ligand>
</feature>
<reference evidence="8 9" key="1">
    <citation type="journal article" date="2018" name="bioRxiv">
        <title>Evidence of independent acquisition and adaption of ultra-small bacteria to human hosts across the highly diverse yet reduced genomes of the phylum Saccharibacteria.</title>
        <authorList>
            <person name="McLean J.S."/>
            <person name="Bor B."/>
            <person name="To T.T."/>
            <person name="Liu Q."/>
            <person name="Kearns K.A."/>
            <person name="Solden L.M."/>
            <person name="Wrighton K.C."/>
            <person name="He X."/>
            <person name="Shi W."/>
        </authorList>
    </citation>
    <scope>NUCLEOTIDE SEQUENCE [LARGE SCALE GENOMIC DNA]</scope>
    <source>
        <strain evidence="8 9">TM7_KMM_G3_1_HOT_351</strain>
    </source>
</reference>